<dbReference type="AlphaFoldDB" id="M5RQB4"/>
<dbReference type="GO" id="GO:0004672">
    <property type="term" value="F:protein kinase activity"/>
    <property type="evidence" value="ECO:0007669"/>
    <property type="project" value="UniProtKB-ARBA"/>
</dbReference>
<keyword evidence="3" id="KW-0418">Kinase</keyword>
<protein>
    <submittedName>
        <fullName evidence="3">Sensory transduction histidine kinase</fullName>
    </submittedName>
</protein>
<evidence type="ECO:0000313" key="3">
    <source>
        <dbReference type="EMBL" id="EMI21485.1"/>
    </source>
</evidence>
<keyword evidence="4" id="KW-1185">Reference proteome</keyword>
<dbReference type="InterPro" id="IPR036641">
    <property type="entry name" value="HPT_dom_sf"/>
</dbReference>
<name>M5RQB4_9BACT</name>
<accession>M5RQB4</accession>
<reference evidence="3 4" key="1">
    <citation type="journal article" date="2013" name="Mar. Genomics">
        <title>Expression of sulfatases in Rhodopirellula baltica and the diversity of sulfatases in the genus Rhodopirellula.</title>
        <authorList>
            <person name="Wegner C.E."/>
            <person name="Richter-Heitmann T."/>
            <person name="Klindworth A."/>
            <person name="Klockow C."/>
            <person name="Richter M."/>
            <person name="Achstetter T."/>
            <person name="Glockner F.O."/>
            <person name="Harder J."/>
        </authorList>
    </citation>
    <scope>NUCLEOTIDE SEQUENCE [LARGE SCALE GENOMIC DNA]</scope>
    <source>
        <strain evidence="3 4">SM1</strain>
    </source>
</reference>
<sequence>MPLDDREFCEIIIDFVRRLDPQIAEMRRLVTASATNELIELAHWLKGAGGTVGYSEFTSPSSALVDAARSGSMTECEKCVDAIASIRQRLVVPVLE</sequence>
<dbReference type="Proteomes" id="UP000011991">
    <property type="component" value="Unassembled WGS sequence"/>
</dbReference>
<dbReference type="Pfam" id="PF01627">
    <property type="entry name" value="Hpt"/>
    <property type="match status" value="1"/>
</dbReference>
<feature type="domain" description="HPt" evidence="2">
    <location>
        <begin position="4"/>
        <end position="96"/>
    </location>
</feature>
<proteinExistence type="predicted"/>
<gene>
    <name evidence="3" type="ORF">RMSM_01587</name>
</gene>
<keyword evidence="1" id="KW-0597">Phosphoprotein</keyword>
<comment type="caution">
    <text evidence="3">The sequence shown here is derived from an EMBL/GenBank/DDBJ whole genome shotgun (WGS) entry which is preliminary data.</text>
</comment>
<evidence type="ECO:0000256" key="1">
    <source>
        <dbReference type="PROSITE-ProRule" id="PRU00110"/>
    </source>
</evidence>
<dbReference type="EMBL" id="ANOG01000244">
    <property type="protein sequence ID" value="EMI21485.1"/>
    <property type="molecule type" value="Genomic_DNA"/>
</dbReference>
<dbReference type="SUPFAM" id="SSF47226">
    <property type="entry name" value="Histidine-containing phosphotransfer domain, HPT domain"/>
    <property type="match status" value="1"/>
</dbReference>
<dbReference type="GO" id="GO:0000160">
    <property type="term" value="P:phosphorelay signal transduction system"/>
    <property type="evidence" value="ECO:0007669"/>
    <property type="project" value="InterPro"/>
</dbReference>
<organism evidence="3 4">
    <name type="scientific">Rhodopirellula maiorica SM1</name>
    <dbReference type="NCBI Taxonomy" id="1265738"/>
    <lineage>
        <taxon>Bacteria</taxon>
        <taxon>Pseudomonadati</taxon>
        <taxon>Planctomycetota</taxon>
        <taxon>Planctomycetia</taxon>
        <taxon>Pirellulales</taxon>
        <taxon>Pirellulaceae</taxon>
        <taxon>Novipirellula</taxon>
    </lineage>
</organism>
<dbReference type="PATRIC" id="fig|1265738.3.peg.1576"/>
<feature type="modified residue" description="Phosphohistidine" evidence="1">
    <location>
        <position position="43"/>
    </location>
</feature>
<keyword evidence="3" id="KW-0808">Transferase</keyword>
<evidence type="ECO:0000313" key="4">
    <source>
        <dbReference type="Proteomes" id="UP000011991"/>
    </source>
</evidence>
<dbReference type="InterPro" id="IPR008207">
    <property type="entry name" value="Sig_transdc_His_kin_Hpt_dom"/>
</dbReference>
<dbReference type="Gene3D" id="1.20.120.160">
    <property type="entry name" value="HPT domain"/>
    <property type="match status" value="1"/>
</dbReference>
<dbReference type="PROSITE" id="PS50894">
    <property type="entry name" value="HPT"/>
    <property type="match status" value="1"/>
</dbReference>
<evidence type="ECO:0000259" key="2">
    <source>
        <dbReference type="PROSITE" id="PS50894"/>
    </source>
</evidence>